<sequence length="393" mass="40850">MAGNSPRGDKVSSNGSEAGRHSPGLSSPSTPLRHGGLIGCRHDPRLGAIPPSGGRGGLASSSPRQGASGLPPPGASTSPQVFDFERGPVPPFHLPTLAEVTSLLPQFSSAPSQAPRPNQPPVADIPPPRSLHRIGRSGLAASRYALPSTRQPLFGQAPSQGLGGLVHASPPAPAVARLAVPSLPPGFAYANPRAQKDALGWPTNESAIVAIGPTIEQSKIQQSLRNRPPPLCIQCSSPYLVRSPGRPFGGGPGATSSPRGPPAAGLSLFGTSPFSQSSPPPTGRRASPYPDFSGPNTSSSYGQVLSSSPPSSQCGPLSPEQQAEYRRDANEARLALHEASARGGEWLKKEISEAMAAGIMERPEERKGEDPYSARGPSHGRRRSRSYGRGVRR</sequence>
<accession>A0A9P4KFL0</accession>
<protein>
    <submittedName>
        <fullName evidence="2">Uncharacterized protein</fullName>
    </submittedName>
</protein>
<dbReference type="Proteomes" id="UP000800093">
    <property type="component" value="Unassembled WGS sequence"/>
</dbReference>
<feature type="region of interest" description="Disordered" evidence="1">
    <location>
        <begin position="243"/>
        <end position="330"/>
    </location>
</feature>
<evidence type="ECO:0000313" key="3">
    <source>
        <dbReference type="Proteomes" id="UP000800093"/>
    </source>
</evidence>
<feature type="region of interest" description="Disordered" evidence="1">
    <location>
        <begin position="1"/>
        <end position="138"/>
    </location>
</feature>
<name>A0A9P4KFL0_9PLEO</name>
<keyword evidence="3" id="KW-1185">Reference proteome</keyword>
<feature type="compositionally biased region" description="Polar residues" evidence="1">
    <location>
        <begin position="103"/>
        <end position="116"/>
    </location>
</feature>
<proteinExistence type="predicted"/>
<gene>
    <name evidence="2" type="ORF">CC78DRAFT_577578</name>
</gene>
<feature type="compositionally biased region" description="Basic residues" evidence="1">
    <location>
        <begin position="378"/>
        <end position="393"/>
    </location>
</feature>
<reference evidence="3" key="1">
    <citation type="journal article" date="2020" name="Stud. Mycol.">
        <title>101 Dothideomycetes genomes: A test case for predicting lifestyles and emergence of pathogens.</title>
        <authorList>
            <person name="Haridas S."/>
            <person name="Albert R."/>
            <person name="Binder M."/>
            <person name="Bloem J."/>
            <person name="LaButti K."/>
            <person name="Salamov A."/>
            <person name="Andreopoulos B."/>
            <person name="Baker S."/>
            <person name="Barry K."/>
            <person name="Bills G."/>
            <person name="Bluhm B."/>
            <person name="Cannon C."/>
            <person name="Castanera R."/>
            <person name="Culley D."/>
            <person name="Daum C."/>
            <person name="Ezra D."/>
            <person name="Gonzalez J."/>
            <person name="Henrissat B."/>
            <person name="Kuo A."/>
            <person name="Liang C."/>
            <person name="Lipzen A."/>
            <person name="Lutzoni F."/>
            <person name="Magnuson J."/>
            <person name="Mondo S."/>
            <person name="Nolan M."/>
            <person name="Ohm R."/>
            <person name="Pangilinan J."/>
            <person name="Park H.-J."/>
            <person name="Ramirez L."/>
            <person name="Alfaro M."/>
            <person name="Sun H."/>
            <person name="Tritt A."/>
            <person name="Yoshinaga Y."/>
            <person name="Zwiers L.-H."/>
            <person name="Turgeon B."/>
            <person name="Goodwin S."/>
            <person name="Spatafora J."/>
            <person name="Crous P."/>
            <person name="Grigoriev I."/>
        </authorList>
    </citation>
    <scope>NUCLEOTIDE SEQUENCE [LARGE SCALE GENOMIC DNA]</scope>
    <source>
        <strain evidence="3">CBS 304.66</strain>
    </source>
</reference>
<feature type="compositionally biased region" description="Pro residues" evidence="1">
    <location>
        <begin position="117"/>
        <end position="129"/>
    </location>
</feature>
<feature type="compositionally biased region" description="Basic and acidic residues" evidence="1">
    <location>
        <begin position="361"/>
        <end position="372"/>
    </location>
</feature>
<organism evidence="2 3">
    <name type="scientific">Lojkania enalia</name>
    <dbReference type="NCBI Taxonomy" id="147567"/>
    <lineage>
        <taxon>Eukaryota</taxon>
        <taxon>Fungi</taxon>
        <taxon>Dikarya</taxon>
        <taxon>Ascomycota</taxon>
        <taxon>Pezizomycotina</taxon>
        <taxon>Dothideomycetes</taxon>
        <taxon>Pleosporomycetidae</taxon>
        <taxon>Pleosporales</taxon>
        <taxon>Pleosporales incertae sedis</taxon>
        <taxon>Lojkania</taxon>
    </lineage>
</organism>
<feature type="compositionally biased region" description="Polar residues" evidence="1">
    <location>
        <begin position="294"/>
        <end position="321"/>
    </location>
</feature>
<dbReference type="AlphaFoldDB" id="A0A9P4KFL0"/>
<evidence type="ECO:0000256" key="1">
    <source>
        <dbReference type="SAM" id="MobiDB-lite"/>
    </source>
</evidence>
<comment type="caution">
    <text evidence="2">The sequence shown here is derived from an EMBL/GenBank/DDBJ whole genome shotgun (WGS) entry which is preliminary data.</text>
</comment>
<evidence type="ECO:0000313" key="2">
    <source>
        <dbReference type="EMBL" id="KAF2267047.1"/>
    </source>
</evidence>
<dbReference type="EMBL" id="ML986594">
    <property type="protein sequence ID" value="KAF2267047.1"/>
    <property type="molecule type" value="Genomic_DNA"/>
</dbReference>
<feature type="region of interest" description="Disordered" evidence="1">
    <location>
        <begin position="357"/>
        <end position="393"/>
    </location>
</feature>